<dbReference type="InterPro" id="IPR009061">
    <property type="entry name" value="DNA-bd_dom_put_sf"/>
</dbReference>
<dbReference type="AlphaFoldDB" id="A0A2W5N9N4"/>
<dbReference type="SUPFAM" id="SSF46955">
    <property type="entry name" value="Putative DNA-binding domain"/>
    <property type="match status" value="1"/>
</dbReference>
<dbReference type="GO" id="GO:0003677">
    <property type="term" value="F:DNA binding"/>
    <property type="evidence" value="ECO:0007669"/>
    <property type="project" value="InterPro"/>
</dbReference>
<dbReference type="Proteomes" id="UP000249185">
    <property type="component" value="Unassembled WGS sequence"/>
</dbReference>
<name>A0A2W5N9N4_RHOSU</name>
<dbReference type="NCBIfam" id="TIGR01764">
    <property type="entry name" value="excise"/>
    <property type="match status" value="1"/>
</dbReference>
<sequence length="112" mass="12151">MAASCIGGGRNPCGAQEAALSQSVFRPSDLATRWGVSANTVRAEIERGALTAFRIGKLYRIKLEAVEEYECRISRSDDCAEASAFPGPNPDAVAVISFRHARERKPRPKPSM</sequence>
<evidence type="ECO:0000313" key="2">
    <source>
        <dbReference type="EMBL" id="PZQ49734.1"/>
    </source>
</evidence>
<feature type="domain" description="Helix-turn-helix" evidence="1">
    <location>
        <begin position="26"/>
        <end position="69"/>
    </location>
</feature>
<organism evidence="2 3">
    <name type="scientific">Rhodovulum sulfidophilum</name>
    <name type="common">Rhodobacter sulfidophilus</name>
    <dbReference type="NCBI Taxonomy" id="35806"/>
    <lineage>
        <taxon>Bacteria</taxon>
        <taxon>Pseudomonadati</taxon>
        <taxon>Pseudomonadota</taxon>
        <taxon>Alphaproteobacteria</taxon>
        <taxon>Rhodobacterales</taxon>
        <taxon>Paracoccaceae</taxon>
        <taxon>Rhodovulum</taxon>
    </lineage>
</organism>
<dbReference type="Pfam" id="PF12728">
    <property type="entry name" value="HTH_17"/>
    <property type="match status" value="1"/>
</dbReference>
<proteinExistence type="predicted"/>
<dbReference type="InterPro" id="IPR041657">
    <property type="entry name" value="HTH_17"/>
</dbReference>
<accession>A0A2W5N9N4</accession>
<comment type="caution">
    <text evidence="2">The sequence shown here is derived from an EMBL/GenBank/DDBJ whole genome shotgun (WGS) entry which is preliminary data.</text>
</comment>
<reference evidence="2 3" key="1">
    <citation type="submission" date="2017-08" db="EMBL/GenBank/DDBJ databases">
        <title>Infants hospitalized years apart are colonized by the same room-sourced microbial strains.</title>
        <authorList>
            <person name="Brooks B."/>
            <person name="Olm M.R."/>
            <person name="Firek B.A."/>
            <person name="Baker R."/>
            <person name="Thomas B.C."/>
            <person name="Morowitz M.J."/>
            <person name="Banfield J.F."/>
        </authorList>
    </citation>
    <scope>NUCLEOTIDE SEQUENCE [LARGE SCALE GENOMIC DNA]</scope>
    <source>
        <strain evidence="2">S2_005_002_R2_34</strain>
    </source>
</reference>
<evidence type="ECO:0000259" key="1">
    <source>
        <dbReference type="Pfam" id="PF12728"/>
    </source>
</evidence>
<evidence type="ECO:0000313" key="3">
    <source>
        <dbReference type="Proteomes" id="UP000249185"/>
    </source>
</evidence>
<protein>
    <recommendedName>
        <fullName evidence="1">Helix-turn-helix domain-containing protein</fullName>
    </recommendedName>
</protein>
<dbReference type="InterPro" id="IPR010093">
    <property type="entry name" value="SinI_DNA-bd"/>
</dbReference>
<gene>
    <name evidence="2" type="ORF">DI556_09695</name>
</gene>
<dbReference type="EMBL" id="QFPW01000006">
    <property type="protein sequence ID" value="PZQ49734.1"/>
    <property type="molecule type" value="Genomic_DNA"/>
</dbReference>